<reference evidence="1 2" key="1">
    <citation type="submission" date="2016-09" db="EMBL/GenBank/DDBJ databases">
        <title>genome sequence of Mycobacterium sp. 739 SCH.</title>
        <authorList>
            <person name="Greninger A.L."/>
            <person name="Qin X."/>
            <person name="Jerome K."/>
            <person name="Vora S."/>
            <person name="Quinn K."/>
        </authorList>
    </citation>
    <scope>NUCLEOTIDE SEQUENCE [LARGE SCALE GENOMIC DNA]</scope>
    <source>
        <strain evidence="1 2">SCH</strain>
    </source>
</reference>
<dbReference type="SUPFAM" id="SSF55961">
    <property type="entry name" value="Bet v1-like"/>
    <property type="match status" value="1"/>
</dbReference>
<dbReference type="AlphaFoldDB" id="A0A1E8Q1W0"/>
<dbReference type="EMBL" id="MCHX01000041">
    <property type="protein sequence ID" value="OFJ52397.1"/>
    <property type="molecule type" value="Genomic_DNA"/>
</dbReference>
<gene>
    <name evidence="1" type="ORF">BEL07_17845</name>
</gene>
<evidence type="ECO:0000313" key="2">
    <source>
        <dbReference type="Proteomes" id="UP000178953"/>
    </source>
</evidence>
<accession>A0A1E8Q1W0</accession>
<keyword evidence="2" id="KW-1185">Reference proteome</keyword>
<name>A0A1E8Q1W0_9MYCO</name>
<dbReference type="Gene3D" id="3.30.530.20">
    <property type="match status" value="1"/>
</dbReference>
<proteinExistence type="predicted"/>
<organism evidence="1 2">
    <name type="scientific">Mycolicibacterium grossiae</name>
    <dbReference type="NCBI Taxonomy" id="1552759"/>
    <lineage>
        <taxon>Bacteria</taxon>
        <taxon>Bacillati</taxon>
        <taxon>Actinomycetota</taxon>
        <taxon>Actinomycetes</taxon>
        <taxon>Mycobacteriales</taxon>
        <taxon>Mycobacteriaceae</taxon>
        <taxon>Mycolicibacterium</taxon>
    </lineage>
</organism>
<dbReference type="Proteomes" id="UP000178953">
    <property type="component" value="Unassembled WGS sequence"/>
</dbReference>
<dbReference type="OrthoDB" id="4483486at2"/>
<comment type="caution">
    <text evidence="1">The sequence shown here is derived from an EMBL/GenBank/DDBJ whole genome shotgun (WGS) entry which is preliminary data.</text>
</comment>
<sequence length="161" mass="18123">MAQPEELNRELTVKRDTTASRSRVWEVMADGWTYSQWVVGNSRMRAVDPDWPSVGSTLHHSVGVWPVLLDDSTVVDACVPQEKLVLIANGRPFGKARITLRLFDNPDGGCRIEMSEVPITPPLSWLPDRAALLAAFPRNRECTWRLAALAERRRETDVDDA</sequence>
<protein>
    <submittedName>
        <fullName evidence="1">Polyketide cyclase</fullName>
    </submittedName>
</protein>
<dbReference type="InterPro" id="IPR023393">
    <property type="entry name" value="START-like_dom_sf"/>
</dbReference>
<dbReference type="RefSeq" id="WP_070354463.1">
    <property type="nucleotide sequence ID" value="NZ_CP043474.1"/>
</dbReference>
<dbReference type="CDD" id="cd07812">
    <property type="entry name" value="SRPBCC"/>
    <property type="match status" value="1"/>
</dbReference>
<evidence type="ECO:0000313" key="1">
    <source>
        <dbReference type="EMBL" id="OFJ52397.1"/>
    </source>
</evidence>